<accession>A0A9X4G375</accession>
<evidence type="ECO:0000313" key="1">
    <source>
        <dbReference type="EMBL" id="MDE8033574.1"/>
    </source>
</evidence>
<dbReference type="PANTHER" id="PTHR35145">
    <property type="entry name" value="CYTOPLASMIC PROTEIN-RELATED"/>
    <property type="match status" value="1"/>
</dbReference>
<dbReference type="Proteomes" id="UP001142444">
    <property type="component" value="Unassembled WGS sequence"/>
</dbReference>
<dbReference type="InterPro" id="IPR038056">
    <property type="entry name" value="YjbR-like_sf"/>
</dbReference>
<dbReference type="Gene3D" id="3.90.1150.30">
    <property type="match status" value="1"/>
</dbReference>
<dbReference type="GO" id="GO:0003677">
    <property type="term" value="F:DNA binding"/>
    <property type="evidence" value="ECO:0007669"/>
    <property type="project" value="UniProtKB-KW"/>
</dbReference>
<proteinExistence type="predicted"/>
<reference evidence="1" key="2">
    <citation type="journal article" date="2023" name="Pathogens">
        <title>Pathological Features and Genomic Characterization of an Actinobacillus equuli subsp. equuli Bearing Unique Virulence-Associated Genes from an Adult Horse with Pleuropneumonia.</title>
        <authorList>
            <person name="Kamali M."/>
            <person name="Carossino M."/>
            <person name="Del Piero F."/>
            <person name="Peak L."/>
            <person name="Mitchell M.S."/>
            <person name="Willette J."/>
            <person name="Baker R."/>
            <person name="Li F."/>
            <person name="Kenez A."/>
            <person name="Balasuriya U.B.R."/>
            <person name="Go Y.Y."/>
        </authorList>
    </citation>
    <scope>NUCLEOTIDE SEQUENCE</scope>
    <source>
        <strain evidence="1">4524</strain>
    </source>
</reference>
<dbReference type="EMBL" id="JAPHVQ010000001">
    <property type="protein sequence ID" value="MDE8033574.1"/>
    <property type="molecule type" value="Genomic_DNA"/>
</dbReference>
<comment type="caution">
    <text evidence="1">The sequence shown here is derived from an EMBL/GenBank/DDBJ whole genome shotgun (WGS) entry which is preliminary data.</text>
</comment>
<reference evidence="1" key="1">
    <citation type="submission" date="2022-11" db="EMBL/GenBank/DDBJ databases">
        <authorList>
            <person name="Kamali M."/>
            <person name="Peak L."/>
            <person name="Go Y.Y."/>
            <person name="Balasuriya U.B.R."/>
            <person name="Carossino M."/>
        </authorList>
    </citation>
    <scope>NUCLEOTIDE SEQUENCE</scope>
    <source>
        <strain evidence="1">4524</strain>
    </source>
</reference>
<dbReference type="SUPFAM" id="SSF142906">
    <property type="entry name" value="YjbR-like"/>
    <property type="match status" value="1"/>
</dbReference>
<gene>
    <name evidence="1" type="ORF">OQ257_00090</name>
</gene>
<dbReference type="InterPro" id="IPR007351">
    <property type="entry name" value="YjbR"/>
</dbReference>
<keyword evidence="1" id="KW-0238">DNA-binding</keyword>
<organism evidence="1 2">
    <name type="scientific">Actinobacillus equuli subsp. equuli</name>
    <dbReference type="NCBI Taxonomy" id="202947"/>
    <lineage>
        <taxon>Bacteria</taxon>
        <taxon>Pseudomonadati</taxon>
        <taxon>Pseudomonadota</taxon>
        <taxon>Gammaproteobacteria</taxon>
        <taxon>Pasteurellales</taxon>
        <taxon>Pasteurellaceae</taxon>
        <taxon>Actinobacillus</taxon>
    </lineage>
</organism>
<dbReference type="PANTHER" id="PTHR35145:SF1">
    <property type="entry name" value="CYTOPLASMIC PROTEIN"/>
    <property type="match status" value="1"/>
</dbReference>
<sequence length="260" mass="29720">MQNKKLNFRDEVLLYVLQQYGTEPEFLWKKHPTYAVLRHPDNRKWYAILMDVASSVFGLSGEKNVPVMNIKCSPDLLNSFLSQSGFFPAYHMNKANWLSILLDGSVDKETIVFLLNSSFDLTATRQRKQKLGIASHTEWIVPANPKYYDVEQVLEVGAELLWKQSNNIAVGDMVYIYVTAPTAAIRCKCEALEVNLPYKSERTDLRIERVMRLKCLNVYDKALLPKTLLQSFGVTAVRGPRKIPFALNEEISRIATVSEQ</sequence>
<dbReference type="AlphaFoldDB" id="A0A9X4G375"/>
<protein>
    <submittedName>
        <fullName evidence="1">MmcQ/YjbR family DNA-binding protein</fullName>
    </submittedName>
</protein>
<dbReference type="RefSeq" id="WP_275216943.1">
    <property type="nucleotide sequence ID" value="NZ_JAPHVQ010000001.1"/>
</dbReference>
<dbReference type="InterPro" id="IPR058532">
    <property type="entry name" value="YjbR/MT2646/Rv2570-like"/>
</dbReference>
<name>A0A9X4G375_ACTEU</name>
<keyword evidence="2" id="KW-1185">Reference proteome</keyword>
<dbReference type="Pfam" id="PF04237">
    <property type="entry name" value="YjbR"/>
    <property type="match status" value="1"/>
</dbReference>
<evidence type="ECO:0000313" key="2">
    <source>
        <dbReference type="Proteomes" id="UP001142444"/>
    </source>
</evidence>